<dbReference type="EMBL" id="FODT01000002">
    <property type="protein sequence ID" value="SEO36196.1"/>
    <property type="molecule type" value="Genomic_DNA"/>
</dbReference>
<name>A0A1H8P2K9_9BRAD</name>
<feature type="chain" id="PRO_5011714960" description="DUF2865 domain-containing protein" evidence="1">
    <location>
        <begin position="29"/>
        <end position="221"/>
    </location>
</feature>
<accession>A0A1H8P2K9</accession>
<keyword evidence="3" id="KW-1185">Reference proteome</keyword>
<evidence type="ECO:0008006" key="4">
    <source>
        <dbReference type="Google" id="ProtNLM"/>
    </source>
</evidence>
<dbReference type="AlphaFoldDB" id="A0A1H8P2K9"/>
<evidence type="ECO:0000256" key="1">
    <source>
        <dbReference type="SAM" id="SignalP"/>
    </source>
</evidence>
<organism evidence="2 3">
    <name type="scientific">Rhodopseudomonas pseudopalustris</name>
    <dbReference type="NCBI Taxonomy" id="1513892"/>
    <lineage>
        <taxon>Bacteria</taxon>
        <taxon>Pseudomonadati</taxon>
        <taxon>Pseudomonadota</taxon>
        <taxon>Alphaproteobacteria</taxon>
        <taxon>Hyphomicrobiales</taxon>
        <taxon>Nitrobacteraceae</taxon>
        <taxon>Rhodopseudomonas</taxon>
    </lineage>
</organism>
<proteinExistence type="predicted"/>
<dbReference type="Pfam" id="PF11064">
    <property type="entry name" value="DUF2865"/>
    <property type="match status" value="1"/>
</dbReference>
<feature type="signal peptide" evidence="1">
    <location>
        <begin position="1"/>
        <end position="28"/>
    </location>
</feature>
<evidence type="ECO:0000313" key="2">
    <source>
        <dbReference type="EMBL" id="SEO36196.1"/>
    </source>
</evidence>
<reference evidence="3" key="1">
    <citation type="submission" date="2016-10" db="EMBL/GenBank/DDBJ databases">
        <authorList>
            <person name="Varghese N."/>
            <person name="Submissions S."/>
        </authorList>
    </citation>
    <scope>NUCLEOTIDE SEQUENCE [LARGE SCALE GENOMIC DNA]</scope>
    <source>
        <strain evidence="3">DSM 123</strain>
    </source>
</reference>
<dbReference type="RefSeq" id="WP_092682214.1">
    <property type="nucleotide sequence ID" value="NZ_FODT01000002.1"/>
</dbReference>
<sequence length="221" mass="23349">MRRSAARIIGIGCVAWLSVAGMESGAQAQDFFSALFHGSQPSTRGYAPERAIPFAIEGDYAPRLPRSSPRAYSPRVHASGGQAYCVRTCDGRYFPISATGGESKNETCSSLCPASDTKVVYGSGIDGARTSSGKSYSELPNAFKYRTEIVAGCTCNGKDHFGLAQIKIEDDPTVRKGDIVASEDGLKVAGRTDRREGAVNFSPAPASIRAVYGRAPVVAAN</sequence>
<protein>
    <recommendedName>
        <fullName evidence="4">DUF2865 domain-containing protein</fullName>
    </recommendedName>
</protein>
<keyword evidence="1" id="KW-0732">Signal</keyword>
<evidence type="ECO:0000313" key="3">
    <source>
        <dbReference type="Proteomes" id="UP000199615"/>
    </source>
</evidence>
<dbReference type="InterPro" id="IPR021293">
    <property type="entry name" value="DUF2865"/>
</dbReference>
<dbReference type="OrthoDB" id="7850882at2"/>
<gene>
    <name evidence="2" type="ORF">SAMN05444123_102384</name>
</gene>
<dbReference type="Proteomes" id="UP000199615">
    <property type="component" value="Unassembled WGS sequence"/>
</dbReference>